<proteinExistence type="predicted"/>
<comment type="caution">
    <text evidence="1">The sequence shown here is derived from an EMBL/GenBank/DDBJ whole genome shotgun (WGS) entry which is preliminary data.</text>
</comment>
<reference evidence="2" key="1">
    <citation type="submission" date="2016-06" db="EMBL/GenBank/DDBJ databases">
        <title>Parallel loss of symbiosis genes in relatives of nitrogen-fixing non-legume Parasponia.</title>
        <authorList>
            <person name="Van Velzen R."/>
            <person name="Holmer R."/>
            <person name="Bu F."/>
            <person name="Rutten L."/>
            <person name="Van Zeijl A."/>
            <person name="Liu W."/>
            <person name="Santuari L."/>
            <person name="Cao Q."/>
            <person name="Sharma T."/>
            <person name="Shen D."/>
            <person name="Roswanjaya Y."/>
            <person name="Wardhani T."/>
            <person name="Kalhor M.S."/>
            <person name="Jansen J."/>
            <person name="Van den Hoogen J."/>
            <person name="Gungor B."/>
            <person name="Hartog M."/>
            <person name="Hontelez J."/>
            <person name="Verver J."/>
            <person name="Yang W.-C."/>
            <person name="Schijlen E."/>
            <person name="Repin R."/>
            <person name="Schilthuizen M."/>
            <person name="Schranz E."/>
            <person name="Heidstra R."/>
            <person name="Miyata K."/>
            <person name="Fedorova E."/>
            <person name="Kohlen W."/>
            <person name="Bisseling T."/>
            <person name="Smit S."/>
            <person name="Geurts R."/>
        </authorList>
    </citation>
    <scope>NUCLEOTIDE SEQUENCE [LARGE SCALE GENOMIC DNA]</scope>
    <source>
        <strain evidence="2">cv. RG33-2</strain>
    </source>
</reference>
<keyword evidence="2" id="KW-1185">Reference proteome</keyword>
<dbReference type="AlphaFoldDB" id="A0A2P5CQS8"/>
<gene>
    <name evidence="1" type="ORF">TorRG33x02_276390</name>
</gene>
<dbReference type="OrthoDB" id="10321778at2759"/>
<sequence length="55" mass="6540">MDDIMTSPSKNQKAYFTFSYIDAYKLIVQEINWNGPEMYEYFGRPQEVVNQNPVE</sequence>
<evidence type="ECO:0000313" key="2">
    <source>
        <dbReference type="Proteomes" id="UP000237000"/>
    </source>
</evidence>
<evidence type="ECO:0000313" key="1">
    <source>
        <dbReference type="EMBL" id="PON63395.1"/>
    </source>
</evidence>
<protein>
    <submittedName>
        <fullName evidence="1">Uncharacterized protein</fullName>
    </submittedName>
</protein>
<dbReference type="InParanoid" id="A0A2P5CQS8"/>
<name>A0A2P5CQS8_TREOI</name>
<dbReference type="EMBL" id="JXTC01000337">
    <property type="protein sequence ID" value="PON63395.1"/>
    <property type="molecule type" value="Genomic_DNA"/>
</dbReference>
<dbReference type="Proteomes" id="UP000237000">
    <property type="component" value="Unassembled WGS sequence"/>
</dbReference>
<accession>A0A2P5CQS8</accession>
<organism evidence="1 2">
    <name type="scientific">Trema orientale</name>
    <name type="common">Charcoal tree</name>
    <name type="synonym">Celtis orientalis</name>
    <dbReference type="NCBI Taxonomy" id="63057"/>
    <lineage>
        <taxon>Eukaryota</taxon>
        <taxon>Viridiplantae</taxon>
        <taxon>Streptophyta</taxon>
        <taxon>Embryophyta</taxon>
        <taxon>Tracheophyta</taxon>
        <taxon>Spermatophyta</taxon>
        <taxon>Magnoliopsida</taxon>
        <taxon>eudicotyledons</taxon>
        <taxon>Gunneridae</taxon>
        <taxon>Pentapetalae</taxon>
        <taxon>rosids</taxon>
        <taxon>fabids</taxon>
        <taxon>Rosales</taxon>
        <taxon>Cannabaceae</taxon>
        <taxon>Trema</taxon>
    </lineage>
</organism>